<evidence type="ECO:0000313" key="3">
    <source>
        <dbReference type="Proteomes" id="UP000054498"/>
    </source>
</evidence>
<evidence type="ECO:0000313" key="2">
    <source>
        <dbReference type="EMBL" id="KIZ06602.1"/>
    </source>
</evidence>
<gene>
    <name evidence="2" type="ORF">MNEG_1355</name>
</gene>
<reference evidence="2 3" key="1">
    <citation type="journal article" date="2013" name="BMC Genomics">
        <title>Reconstruction of the lipid metabolism for the microalga Monoraphidium neglectum from its genome sequence reveals characteristics suitable for biofuel production.</title>
        <authorList>
            <person name="Bogen C."/>
            <person name="Al-Dilaimi A."/>
            <person name="Albersmeier A."/>
            <person name="Wichmann J."/>
            <person name="Grundmann M."/>
            <person name="Rupp O."/>
            <person name="Lauersen K.J."/>
            <person name="Blifernez-Klassen O."/>
            <person name="Kalinowski J."/>
            <person name="Goesmann A."/>
            <person name="Mussgnug J.H."/>
            <person name="Kruse O."/>
        </authorList>
    </citation>
    <scope>NUCLEOTIDE SEQUENCE [LARGE SCALE GENOMIC DNA]</scope>
    <source>
        <strain evidence="2 3">SAG 48.87</strain>
    </source>
</reference>
<dbReference type="Gene3D" id="3.10.110.10">
    <property type="entry name" value="Ubiquitin Conjugating Enzyme"/>
    <property type="match status" value="1"/>
</dbReference>
<dbReference type="AlphaFoldDB" id="A0A0D2N2E9"/>
<accession>A0A0D2N2E9</accession>
<feature type="region of interest" description="Disordered" evidence="1">
    <location>
        <begin position="93"/>
        <end position="147"/>
    </location>
</feature>
<dbReference type="InterPro" id="IPR016135">
    <property type="entry name" value="UBQ-conjugating_enzyme/RWD"/>
</dbReference>
<keyword evidence="3" id="KW-1185">Reference proteome</keyword>
<dbReference type="GeneID" id="25731023"/>
<dbReference type="STRING" id="145388.A0A0D2N2E9"/>
<name>A0A0D2N2E9_9CHLO</name>
<sequence length="147" mass="15405">MRTPSGRASSAAYNDEVRANTARHALLAQLRRPPAPFGAALRAHWALTAAAAKEALQRWGREARQPAACTALGAIVQEAGAELDSLVAAWESEQQAAAAAAEPAPSPPPQQQQQQQQQQQHRQQAPPAWLGPGAAAAEPDAGVIDLT</sequence>
<dbReference type="RefSeq" id="XP_013905621.1">
    <property type="nucleotide sequence ID" value="XM_014050167.1"/>
</dbReference>
<dbReference type="Proteomes" id="UP000054498">
    <property type="component" value="Unassembled WGS sequence"/>
</dbReference>
<protein>
    <submittedName>
        <fullName evidence="2">Uncharacterized protein</fullName>
    </submittedName>
</protein>
<feature type="compositionally biased region" description="Low complexity" evidence="1">
    <location>
        <begin position="94"/>
        <end position="103"/>
    </location>
</feature>
<proteinExistence type="predicted"/>
<feature type="compositionally biased region" description="Low complexity" evidence="1">
    <location>
        <begin position="111"/>
        <end position="147"/>
    </location>
</feature>
<organism evidence="2 3">
    <name type="scientific">Monoraphidium neglectum</name>
    <dbReference type="NCBI Taxonomy" id="145388"/>
    <lineage>
        <taxon>Eukaryota</taxon>
        <taxon>Viridiplantae</taxon>
        <taxon>Chlorophyta</taxon>
        <taxon>core chlorophytes</taxon>
        <taxon>Chlorophyceae</taxon>
        <taxon>CS clade</taxon>
        <taxon>Sphaeropleales</taxon>
        <taxon>Selenastraceae</taxon>
        <taxon>Monoraphidium</taxon>
    </lineage>
</organism>
<evidence type="ECO:0000256" key="1">
    <source>
        <dbReference type="SAM" id="MobiDB-lite"/>
    </source>
</evidence>
<dbReference type="EMBL" id="KK100352">
    <property type="protein sequence ID" value="KIZ06602.1"/>
    <property type="molecule type" value="Genomic_DNA"/>
</dbReference>
<dbReference type="KEGG" id="mng:MNEG_1355"/>